<dbReference type="InterPro" id="IPR001853">
    <property type="entry name" value="DSBA-like_thioredoxin_dom"/>
</dbReference>
<proteinExistence type="inferred from homology"/>
<comment type="similarity">
    <text evidence="1">Belongs to the GST superfamily. NadH family.</text>
</comment>
<feature type="domain" description="DSBA-like thioredoxin" evidence="3">
    <location>
        <begin position="4"/>
        <end position="193"/>
    </location>
</feature>
<protein>
    <recommendedName>
        <fullName evidence="1">2-hydroxychromene-2-carboxylate isomerase</fullName>
        <ecNumber evidence="1">5.99.1.4</ecNumber>
    </recommendedName>
</protein>
<accession>A0A2D2AYK2</accession>
<feature type="active site" description="Nucleophile" evidence="2">
    <location>
        <position position="13"/>
    </location>
</feature>
<dbReference type="KEGG" id="cmb:CSW64_12075"/>
<keyword evidence="5" id="KW-1185">Reference proteome</keyword>
<dbReference type="RefSeq" id="WP_099622347.1">
    <property type="nucleotide sequence ID" value="NZ_CP024201.1"/>
</dbReference>
<dbReference type="GO" id="GO:1901170">
    <property type="term" value="P:naphthalene catabolic process"/>
    <property type="evidence" value="ECO:0007669"/>
    <property type="project" value="InterPro"/>
</dbReference>
<dbReference type="GO" id="GO:0004364">
    <property type="term" value="F:glutathione transferase activity"/>
    <property type="evidence" value="ECO:0007669"/>
    <property type="project" value="TreeGrafter"/>
</dbReference>
<dbReference type="SUPFAM" id="SSF52833">
    <property type="entry name" value="Thioredoxin-like"/>
    <property type="match status" value="1"/>
</dbReference>
<dbReference type="PANTHER" id="PTHR42943:SF2">
    <property type="entry name" value="GLUTATHIONE S-TRANSFERASE KAPPA 1"/>
    <property type="match status" value="1"/>
</dbReference>
<dbReference type="GO" id="GO:0004602">
    <property type="term" value="F:glutathione peroxidase activity"/>
    <property type="evidence" value="ECO:0007669"/>
    <property type="project" value="TreeGrafter"/>
</dbReference>
<dbReference type="InterPro" id="IPR036249">
    <property type="entry name" value="Thioredoxin-like_sf"/>
</dbReference>
<evidence type="ECO:0000313" key="4">
    <source>
        <dbReference type="EMBL" id="ATQ43096.1"/>
    </source>
</evidence>
<evidence type="ECO:0000256" key="1">
    <source>
        <dbReference type="PIRNR" id="PIRNR006386"/>
    </source>
</evidence>
<dbReference type="PIRSF" id="PIRSF006386">
    <property type="entry name" value="HCCAis_GSTk"/>
    <property type="match status" value="1"/>
</dbReference>
<dbReference type="Pfam" id="PF01323">
    <property type="entry name" value="DSBA"/>
    <property type="match status" value="1"/>
</dbReference>
<comment type="catalytic activity">
    <reaction evidence="1">
        <text>2-hydroxychromene-2-carboxylate = (3E)-4-(2-hydroxyphenyl)-2-oxobut-3-enoate</text>
        <dbReference type="Rhea" id="RHEA:27401"/>
        <dbReference type="ChEBI" id="CHEBI:59350"/>
        <dbReference type="ChEBI" id="CHEBI:59353"/>
        <dbReference type="EC" id="5.99.1.4"/>
    </reaction>
</comment>
<organism evidence="4 5">
    <name type="scientific">Caulobacter mirabilis</name>
    <dbReference type="NCBI Taxonomy" id="69666"/>
    <lineage>
        <taxon>Bacteria</taxon>
        <taxon>Pseudomonadati</taxon>
        <taxon>Pseudomonadota</taxon>
        <taxon>Alphaproteobacteria</taxon>
        <taxon>Caulobacterales</taxon>
        <taxon>Caulobacteraceae</taxon>
        <taxon>Caulobacter</taxon>
    </lineage>
</organism>
<dbReference type="CDD" id="cd03022">
    <property type="entry name" value="DsbA_HCCA_Iso"/>
    <property type="match status" value="1"/>
</dbReference>
<dbReference type="InterPro" id="IPR051924">
    <property type="entry name" value="GST_Kappa/NadH"/>
</dbReference>
<evidence type="ECO:0000256" key="2">
    <source>
        <dbReference type="PIRSR" id="PIRSR006386-1"/>
    </source>
</evidence>
<evidence type="ECO:0000313" key="5">
    <source>
        <dbReference type="Proteomes" id="UP000228945"/>
    </source>
</evidence>
<dbReference type="AlphaFoldDB" id="A0A2D2AYK2"/>
<sequence length="195" mass="20968">MPKTLEFLFDVGSPTTYLAHKRLPDVVARTGAEVVYVPVLLGGIFKATGNASPAMVPAKGVYMNADMGRFAKRFGVTLNMNPYFPINTLPMMRMIAGLVGDARFPKLVDALFDAMWRARKNMGDPAVAGEVLTAAGFDPAELLAISETPEAKDRLKANTEAAVARGVFGAPTFFVGDEMFFGQDRLDFVEAALGA</sequence>
<evidence type="ECO:0000259" key="3">
    <source>
        <dbReference type="Pfam" id="PF01323"/>
    </source>
</evidence>
<dbReference type="OrthoDB" id="5244108at2"/>
<dbReference type="InterPro" id="IPR014440">
    <property type="entry name" value="HCCAis_GSTk"/>
</dbReference>
<dbReference type="InterPro" id="IPR044087">
    <property type="entry name" value="NahD-like"/>
</dbReference>
<reference evidence="4 5" key="1">
    <citation type="submission" date="2017-10" db="EMBL/GenBank/DDBJ databases">
        <title>Genome sequence of Caulobacter mirabilis FWC38.</title>
        <authorList>
            <person name="Fiebig A."/>
            <person name="Crosson S."/>
        </authorList>
    </citation>
    <scope>NUCLEOTIDE SEQUENCE [LARGE SCALE GENOMIC DNA]</scope>
    <source>
        <strain evidence="4 5">FWC 38</strain>
    </source>
</reference>
<dbReference type="GO" id="GO:0018845">
    <property type="term" value="F:2-hydroxychromene-2-carboxylate isomerase activity"/>
    <property type="evidence" value="ECO:0007669"/>
    <property type="project" value="UniProtKB-UniRule"/>
</dbReference>
<dbReference type="PANTHER" id="PTHR42943">
    <property type="entry name" value="GLUTATHIONE S-TRANSFERASE KAPPA"/>
    <property type="match status" value="1"/>
</dbReference>
<dbReference type="Gene3D" id="3.40.30.10">
    <property type="entry name" value="Glutaredoxin"/>
    <property type="match status" value="1"/>
</dbReference>
<dbReference type="Proteomes" id="UP000228945">
    <property type="component" value="Chromosome"/>
</dbReference>
<keyword evidence="1" id="KW-0413">Isomerase</keyword>
<dbReference type="EC" id="5.99.1.4" evidence="1"/>
<dbReference type="GO" id="GO:0006749">
    <property type="term" value="P:glutathione metabolic process"/>
    <property type="evidence" value="ECO:0007669"/>
    <property type="project" value="TreeGrafter"/>
</dbReference>
<gene>
    <name evidence="4" type="ORF">CSW64_12075</name>
</gene>
<name>A0A2D2AYK2_9CAUL</name>
<dbReference type="EMBL" id="CP024201">
    <property type="protein sequence ID" value="ATQ43096.1"/>
    <property type="molecule type" value="Genomic_DNA"/>
</dbReference>